<reference evidence="1 2" key="1">
    <citation type="submission" date="2019-12" db="EMBL/GenBank/DDBJ databases">
        <title>Genomic-based taxomic classification of the family Erythrobacteraceae.</title>
        <authorList>
            <person name="Xu L."/>
        </authorList>
    </citation>
    <scope>NUCLEOTIDE SEQUENCE [LARGE SCALE GENOMIC DNA]</scope>
    <source>
        <strain evidence="1 2">MCCC 1K01500</strain>
    </source>
</reference>
<comment type="caution">
    <text evidence="1">The sequence shown here is derived from an EMBL/GenBank/DDBJ whole genome shotgun (WGS) entry which is preliminary data.</text>
</comment>
<keyword evidence="2" id="KW-1185">Reference proteome</keyword>
<accession>A0A6I4SUD5</accession>
<sequence length="63" mass="7051">MTTQLKGISSFDAQIDGQEAMSIARVARPGEAMRSLNFPNLGATFALRFKETSRKTHIDRFYA</sequence>
<gene>
    <name evidence="1" type="ORF">GRI89_08000</name>
</gene>
<proteinExistence type="predicted"/>
<dbReference type="AlphaFoldDB" id="A0A6I4SUD5"/>
<dbReference type="EMBL" id="WTYM01000035">
    <property type="protein sequence ID" value="MXO59483.1"/>
    <property type="molecule type" value="Genomic_DNA"/>
</dbReference>
<evidence type="ECO:0000313" key="1">
    <source>
        <dbReference type="EMBL" id="MXO59483.1"/>
    </source>
</evidence>
<name>A0A6I4SUD5_9SPHN</name>
<organism evidence="1 2">
    <name type="scientific">Croceibacterium salegens</name>
    <dbReference type="NCBI Taxonomy" id="1737568"/>
    <lineage>
        <taxon>Bacteria</taxon>
        <taxon>Pseudomonadati</taxon>
        <taxon>Pseudomonadota</taxon>
        <taxon>Alphaproteobacteria</taxon>
        <taxon>Sphingomonadales</taxon>
        <taxon>Erythrobacteraceae</taxon>
        <taxon>Croceibacterium</taxon>
    </lineage>
</organism>
<dbReference type="Proteomes" id="UP000433652">
    <property type="component" value="Unassembled WGS sequence"/>
</dbReference>
<protein>
    <submittedName>
        <fullName evidence="1">Uncharacterized protein</fullName>
    </submittedName>
</protein>
<dbReference type="RefSeq" id="WP_159793959.1">
    <property type="nucleotide sequence ID" value="NZ_WTYM01000035.1"/>
</dbReference>
<evidence type="ECO:0000313" key="2">
    <source>
        <dbReference type="Proteomes" id="UP000433652"/>
    </source>
</evidence>